<accession>A0AA38T5M5</accession>
<evidence type="ECO:0000313" key="4">
    <source>
        <dbReference type="Proteomes" id="UP001172457"/>
    </source>
</evidence>
<feature type="compositionally biased region" description="Polar residues" evidence="2">
    <location>
        <begin position="64"/>
        <end position="78"/>
    </location>
</feature>
<dbReference type="Proteomes" id="UP001172457">
    <property type="component" value="Chromosome 4"/>
</dbReference>
<feature type="compositionally biased region" description="Polar residues" evidence="2">
    <location>
        <begin position="14"/>
        <end position="33"/>
    </location>
</feature>
<evidence type="ECO:0000256" key="2">
    <source>
        <dbReference type="SAM" id="MobiDB-lite"/>
    </source>
</evidence>
<dbReference type="EMBL" id="JARYMX010000004">
    <property type="protein sequence ID" value="KAJ9553959.1"/>
    <property type="molecule type" value="Genomic_DNA"/>
</dbReference>
<feature type="compositionally biased region" description="Polar residues" evidence="2">
    <location>
        <begin position="92"/>
        <end position="105"/>
    </location>
</feature>
<feature type="compositionally biased region" description="Basic residues" evidence="2">
    <location>
        <begin position="38"/>
        <end position="49"/>
    </location>
</feature>
<sequence>MASPGKGALKRFGPQTSSSSHGVTQPQNSSSNRDVSKVHKSSSKRHVPPLHKSSSICDIPPLHKSSNTHQVSQPQKSSAIRDIPKVYKSSHNRNIPSPYESSSSLGIPMENQGVDDDHQEDDQEIDSVQMEMGISDPPLEENFGSASYDCFGTSTTRKETRVLSETRKRRLNKGQLVFEVDECAGRIIGEDSQQFITKGGCLVRGHAKFDGTTWRNQSALLKEDIINKCMENSNYDRSCQPMVRAIYTQLASQHRNKQCRLHVYYRKFATKEDASRHPPNGILGTNWVNLCDKFASEEFQKRSAKNKKNRSMNEVPPAVGTVSIARIVDKQRRREGEQISAIEQYKIGHFSTKKNRMVNERADEILFFCIGFKTALVFEVALENLFEKAASYSGTYKGTAASTKHVLATENLRMELELEKNKSKALEEEVKMIKEEQLKFQEEQAKFQDEQAKFKEEQAKFQVEHKDMKDKMNFMMAQLSKLTATRHPS</sequence>
<protein>
    <submittedName>
        <fullName evidence="3">Uncharacterized protein</fullName>
    </submittedName>
</protein>
<evidence type="ECO:0000313" key="3">
    <source>
        <dbReference type="EMBL" id="KAJ9553959.1"/>
    </source>
</evidence>
<feature type="region of interest" description="Disordered" evidence="2">
    <location>
        <begin position="1"/>
        <end position="121"/>
    </location>
</feature>
<evidence type="ECO:0000256" key="1">
    <source>
        <dbReference type="SAM" id="Coils"/>
    </source>
</evidence>
<feature type="coiled-coil region" evidence="1">
    <location>
        <begin position="409"/>
        <end position="460"/>
    </location>
</feature>
<gene>
    <name evidence="3" type="ORF">OSB04_018004</name>
</gene>
<organism evidence="3 4">
    <name type="scientific">Centaurea solstitialis</name>
    <name type="common">yellow star-thistle</name>
    <dbReference type="NCBI Taxonomy" id="347529"/>
    <lineage>
        <taxon>Eukaryota</taxon>
        <taxon>Viridiplantae</taxon>
        <taxon>Streptophyta</taxon>
        <taxon>Embryophyta</taxon>
        <taxon>Tracheophyta</taxon>
        <taxon>Spermatophyta</taxon>
        <taxon>Magnoliopsida</taxon>
        <taxon>eudicotyledons</taxon>
        <taxon>Gunneridae</taxon>
        <taxon>Pentapetalae</taxon>
        <taxon>asterids</taxon>
        <taxon>campanulids</taxon>
        <taxon>Asterales</taxon>
        <taxon>Asteraceae</taxon>
        <taxon>Carduoideae</taxon>
        <taxon>Cardueae</taxon>
        <taxon>Centaureinae</taxon>
        <taxon>Centaurea</taxon>
    </lineage>
</organism>
<keyword evidence="1" id="KW-0175">Coiled coil</keyword>
<proteinExistence type="predicted"/>
<comment type="caution">
    <text evidence="3">The sequence shown here is derived from an EMBL/GenBank/DDBJ whole genome shotgun (WGS) entry which is preliminary data.</text>
</comment>
<keyword evidence="4" id="KW-1185">Reference proteome</keyword>
<reference evidence="3" key="1">
    <citation type="submission" date="2023-03" db="EMBL/GenBank/DDBJ databases">
        <title>Chromosome-scale reference genome and RAD-based genetic map of yellow starthistle (Centaurea solstitialis) reveal putative structural variation and QTLs associated with invader traits.</title>
        <authorList>
            <person name="Reatini B."/>
            <person name="Cang F.A."/>
            <person name="Jiang Q."/>
            <person name="Mckibben M.T.W."/>
            <person name="Barker M.S."/>
            <person name="Rieseberg L.H."/>
            <person name="Dlugosch K.M."/>
        </authorList>
    </citation>
    <scope>NUCLEOTIDE SEQUENCE</scope>
    <source>
        <strain evidence="3">CAN-66</strain>
        <tissue evidence="3">Leaf</tissue>
    </source>
</reference>
<name>A0AA38T5M5_9ASTR</name>
<dbReference type="AlphaFoldDB" id="A0AA38T5M5"/>